<dbReference type="InterPro" id="IPR008144">
    <property type="entry name" value="Guanylate_kin-like_dom"/>
</dbReference>
<dbReference type="PANTHER" id="PTHR23117">
    <property type="entry name" value="GUANYLATE KINASE-RELATED"/>
    <property type="match status" value="1"/>
</dbReference>
<dbReference type="PANTHER" id="PTHR23117:SF13">
    <property type="entry name" value="GUANYLATE KINASE"/>
    <property type="match status" value="1"/>
</dbReference>
<dbReference type="InterPro" id="IPR020590">
    <property type="entry name" value="Guanylate_kinase_CS"/>
</dbReference>
<dbReference type="PROSITE" id="PS50052">
    <property type="entry name" value="GUANYLATE_KINASE_2"/>
    <property type="match status" value="1"/>
</dbReference>
<reference evidence="8 9" key="1">
    <citation type="submission" date="2018-02" db="EMBL/GenBank/DDBJ databases">
        <title>Metagenomics reveals mixed infection of spiroplasma and phytoplasma in chicory.</title>
        <authorList>
            <person name="Polano C."/>
            <person name="Moruzzi S."/>
            <person name="Ermacora P."/>
            <person name="Ferrini F."/>
            <person name="Martini M."/>
            <person name="Firrao G."/>
        </authorList>
    </citation>
    <scope>NUCLEOTIDE SEQUENCE [LARGE SCALE GENOMIC DNA]</scope>
    <source>
        <strain evidence="8 9">ChiP</strain>
    </source>
</reference>
<keyword evidence="4" id="KW-0808">Transferase</keyword>
<dbReference type="Gene3D" id="3.40.50.300">
    <property type="entry name" value="P-loop containing nucleotide triphosphate hydrolases"/>
    <property type="match status" value="1"/>
</dbReference>
<evidence type="ECO:0000313" key="9">
    <source>
        <dbReference type="Proteomes" id="UP000238672"/>
    </source>
</evidence>
<evidence type="ECO:0000256" key="4">
    <source>
        <dbReference type="ARBA" id="ARBA00022679"/>
    </source>
</evidence>
<accession>A0A2S8NUJ2</accession>
<dbReference type="Proteomes" id="UP000238672">
    <property type="component" value="Unassembled WGS sequence"/>
</dbReference>
<evidence type="ECO:0000256" key="6">
    <source>
        <dbReference type="ARBA" id="ARBA00048594"/>
    </source>
</evidence>
<evidence type="ECO:0000256" key="1">
    <source>
        <dbReference type="ARBA" id="ARBA00003531"/>
    </source>
</evidence>
<keyword evidence="5 8" id="KW-0418">Kinase</keyword>
<sequence>MKLHKKGLMVVISGPSGVGKGQIKKTLFKRKGHNFVYSVSMTTRSPRLGEKNGVDYFFVDKPYFKKKIKENYFLEYNYF</sequence>
<comment type="caution">
    <text evidence="8">The sequence shown here is derived from an EMBL/GenBank/DDBJ whole genome shotgun (WGS) entry which is preliminary data.</text>
</comment>
<dbReference type="InterPro" id="IPR027417">
    <property type="entry name" value="P-loop_NTPase"/>
</dbReference>
<comment type="subcellular location">
    <subcellularLocation>
        <location evidence="2">Cytoplasm</location>
    </subcellularLocation>
</comment>
<name>A0A2S8NUJ2_9MOLU</name>
<dbReference type="PROSITE" id="PS00856">
    <property type="entry name" value="GUANYLATE_KINASE_1"/>
    <property type="match status" value="1"/>
</dbReference>
<feature type="non-terminal residue" evidence="8">
    <location>
        <position position="79"/>
    </location>
</feature>
<protein>
    <submittedName>
        <fullName evidence="8">Guanylate kinase</fullName>
    </submittedName>
</protein>
<gene>
    <name evidence="8" type="ORF">C6B37_01595</name>
</gene>
<evidence type="ECO:0000256" key="5">
    <source>
        <dbReference type="ARBA" id="ARBA00022777"/>
    </source>
</evidence>
<dbReference type="GO" id="GO:0004385">
    <property type="term" value="F:GMP kinase activity"/>
    <property type="evidence" value="ECO:0007669"/>
    <property type="project" value="UniProtKB-EC"/>
</dbReference>
<dbReference type="Pfam" id="PF00625">
    <property type="entry name" value="Guanylate_kin"/>
    <property type="match status" value="1"/>
</dbReference>
<proteinExistence type="inferred from homology"/>
<dbReference type="CDD" id="cd00071">
    <property type="entry name" value="GMPK"/>
    <property type="match status" value="1"/>
</dbReference>
<dbReference type="GO" id="GO:0005829">
    <property type="term" value="C:cytosol"/>
    <property type="evidence" value="ECO:0007669"/>
    <property type="project" value="TreeGrafter"/>
</dbReference>
<dbReference type="EMBL" id="PUUG01000045">
    <property type="protein sequence ID" value="PQP79572.1"/>
    <property type="molecule type" value="Genomic_DNA"/>
</dbReference>
<evidence type="ECO:0000259" key="7">
    <source>
        <dbReference type="PROSITE" id="PS50052"/>
    </source>
</evidence>
<comment type="catalytic activity">
    <reaction evidence="6">
        <text>GMP + ATP = GDP + ADP</text>
        <dbReference type="Rhea" id="RHEA:20780"/>
        <dbReference type="ChEBI" id="CHEBI:30616"/>
        <dbReference type="ChEBI" id="CHEBI:58115"/>
        <dbReference type="ChEBI" id="CHEBI:58189"/>
        <dbReference type="ChEBI" id="CHEBI:456216"/>
        <dbReference type="EC" id="2.7.4.8"/>
    </reaction>
</comment>
<keyword evidence="9" id="KW-1185">Reference proteome</keyword>
<comment type="function">
    <text evidence="1">Essential for recycling GMP and indirectly, cGMP.</text>
</comment>
<dbReference type="SUPFAM" id="SSF52540">
    <property type="entry name" value="P-loop containing nucleoside triphosphate hydrolases"/>
    <property type="match status" value="1"/>
</dbReference>
<evidence type="ECO:0000256" key="3">
    <source>
        <dbReference type="ARBA" id="ARBA00005790"/>
    </source>
</evidence>
<dbReference type="InterPro" id="IPR008145">
    <property type="entry name" value="GK/Ca_channel_bsu"/>
</dbReference>
<comment type="similarity">
    <text evidence="3">Belongs to the guanylate kinase family.</text>
</comment>
<evidence type="ECO:0000256" key="2">
    <source>
        <dbReference type="ARBA" id="ARBA00004496"/>
    </source>
</evidence>
<dbReference type="AlphaFoldDB" id="A0A2S8NUJ2"/>
<organism evidence="8 9">
    <name type="scientific">Candidatus Phytoplasma phoenicium</name>
    <dbReference type="NCBI Taxonomy" id="198422"/>
    <lineage>
        <taxon>Bacteria</taxon>
        <taxon>Bacillati</taxon>
        <taxon>Mycoplasmatota</taxon>
        <taxon>Mollicutes</taxon>
        <taxon>Acholeplasmatales</taxon>
        <taxon>Acholeplasmataceae</taxon>
        <taxon>Candidatus Phytoplasma</taxon>
        <taxon>16SrIX (Pigeon pea witches'-broom group)</taxon>
    </lineage>
</organism>
<feature type="domain" description="Guanylate kinase-like" evidence="7">
    <location>
        <begin position="7"/>
        <end position="79"/>
    </location>
</feature>
<evidence type="ECO:0000313" key="8">
    <source>
        <dbReference type="EMBL" id="PQP79572.1"/>
    </source>
</evidence>